<sequence length="201" mass="22475">MYVVPPLATIMLCYIFYTLGSLVSDYKTEVTRRYPNSSFTASNYKQLTISLRRLSKAITDMDKIISPATMILLASFVFQILLFTSVLHQQSNNMFHQISAGFLTVSLLVALTTVVVLAARVQEKVSEMEDALLDVAISDEQSFSDNCTRLDQISFSQVMATLANKTHMTAMSVFKIEKSLIITLLCAFITYSVLLNQILSN</sequence>
<organism evidence="2 3">
    <name type="scientific">Oedothorax gibbosus</name>
    <dbReference type="NCBI Taxonomy" id="931172"/>
    <lineage>
        <taxon>Eukaryota</taxon>
        <taxon>Metazoa</taxon>
        <taxon>Ecdysozoa</taxon>
        <taxon>Arthropoda</taxon>
        <taxon>Chelicerata</taxon>
        <taxon>Arachnida</taxon>
        <taxon>Araneae</taxon>
        <taxon>Araneomorphae</taxon>
        <taxon>Entelegynae</taxon>
        <taxon>Araneoidea</taxon>
        <taxon>Linyphiidae</taxon>
        <taxon>Erigoninae</taxon>
        <taxon>Oedothorax</taxon>
    </lineage>
</organism>
<keyword evidence="1" id="KW-0812">Transmembrane</keyword>
<reference evidence="2 3" key="1">
    <citation type="journal article" date="2022" name="Nat. Ecol. Evol.">
        <title>A masculinizing supergene underlies an exaggerated male reproductive morph in a spider.</title>
        <authorList>
            <person name="Hendrickx F."/>
            <person name="De Corte Z."/>
            <person name="Sonet G."/>
            <person name="Van Belleghem S.M."/>
            <person name="Kostlbacher S."/>
            <person name="Vangestel C."/>
        </authorList>
    </citation>
    <scope>NUCLEOTIDE SEQUENCE [LARGE SCALE GENOMIC DNA]</scope>
    <source>
        <strain evidence="2">W744_W776</strain>
    </source>
</reference>
<feature type="transmembrane region" description="Helical" evidence="1">
    <location>
        <begin position="180"/>
        <end position="199"/>
    </location>
</feature>
<keyword evidence="1" id="KW-0472">Membrane</keyword>
<feature type="transmembrane region" description="Helical" evidence="1">
    <location>
        <begin position="98"/>
        <end position="119"/>
    </location>
</feature>
<comment type="caution">
    <text evidence="2">The sequence shown here is derived from an EMBL/GenBank/DDBJ whole genome shotgun (WGS) entry which is preliminary data.</text>
</comment>
<feature type="transmembrane region" description="Helical" evidence="1">
    <location>
        <begin position="64"/>
        <end position="86"/>
    </location>
</feature>
<protein>
    <recommendedName>
        <fullName evidence="4">Gustatory receptor</fullName>
    </recommendedName>
</protein>
<evidence type="ECO:0000256" key="1">
    <source>
        <dbReference type="SAM" id="Phobius"/>
    </source>
</evidence>
<proteinExistence type="predicted"/>
<feature type="transmembrane region" description="Helical" evidence="1">
    <location>
        <begin position="6"/>
        <end position="23"/>
    </location>
</feature>
<gene>
    <name evidence="2" type="ORF">JTE90_005544</name>
</gene>
<evidence type="ECO:0008006" key="4">
    <source>
        <dbReference type="Google" id="ProtNLM"/>
    </source>
</evidence>
<dbReference type="EMBL" id="JAFNEN010000127">
    <property type="protein sequence ID" value="KAG8193194.1"/>
    <property type="molecule type" value="Genomic_DNA"/>
</dbReference>
<evidence type="ECO:0000313" key="2">
    <source>
        <dbReference type="EMBL" id="KAG8193194.1"/>
    </source>
</evidence>
<name>A0AAV6VB43_9ARAC</name>
<accession>A0AAV6VB43</accession>
<keyword evidence="1" id="KW-1133">Transmembrane helix</keyword>
<keyword evidence="3" id="KW-1185">Reference proteome</keyword>
<dbReference type="AlphaFoldDB" id="A0AAV6VB43"/>
<dbReference type="Proteomes" id="UP000827092">
    <property type="component" value="Unassembled WGS sequence"/>
</dbReference>
<evidence type="ECO:0000313" key="3">
    <source>
        <dbReference type="Proteomes" id="UP000827092"/>
    </source>
</evidence>